<dbReference type="AlphaFoldDB" id="X1NWQ6"/>
<organism evidence="1">
    <name type="scientific">marine sediment metagenome</name>
    <dbReference type="NCBI Taxonomy" id="412755"/>
    <lineage>
        <taxon>unclassified sequences</taxon>
        <taxon>metagenomes</taxon>
        <taxon>ecological metagenomes</taxon>
    </lineage>
</organism>
<feature type="non-terminal residue" evidence="1">
    <location>
        <position position="49"/>
    </location>
</feature>
<protein>
    <submittedName>
        <fullName evidence="1">Uncharacterized protein</fullName>
    </submittedName>
</protein>
<name>X1NWQ6_9ZZZZ</name>
<evidence type="ECO:0000313" key="1">
    <source>
        <dbReference type="EMBL" id="GAI31230.1"/>
    </source>
</evidence>
<accession>X1NWQ6</accession>
<reference evidence="1" key="1">
    <citation type="journal article" date="2014" name="Front. Microbiol.">
        <title>High frequency of phylogenetically diverse reductive dehalogenase-homologous genes in deep subseafloor sedimentary metagenomes.</title>
        <authorList>
            <person name="Kawai M."/>
            <person name="Futagami T."/>
            <person name="Toyoda A."/>
            <person name="Takaki Y."/>
            <person name="Nishi S."/>
            <person name="Hori S."/>
            <person name="Arai W."/>
            <person name="Tsubouchi T."/>
            <person name="Morono Y."/>
            <person name="Uchiyama I."/>
            <person name="Ito T."/>
            <person name="Fujiyama A."/>
            <person name="Inagaki F."/>
            <person name="Takami H."/>
        </authorList>
    </citation>
    <scope>NUCLEOTIDE SEQUENCE</scope>
    <source>
        <strain evidence="1">Expedition CK06-06</strain>
    </source>
</reference>
<proteinExistence type="predicted"/>
<comment type="caution">
    <text evidence="1">The sequence shown here is derived from an EMBL/GenBank/DDBJ whole genome shotgun (WGS) entry which is preliminary data.</text>
</comment>
<dbReference type="EMBL" id="BARV01015508">
    <property type="protein sequence ID" value="GAI31230.1"/>
    <property type="molecule type" value="Genomic_DNA"/>
</dbReference>
<gene>
    <name evidence="1" type="ORF">S06H3_26791</name>
</gene>
<sequence>MKKLTIYLLLIVFLVALTGTFSLASSEKELVVVVDPAAKGVTVLNPLEI</sequence>